<dbReference type="EMBL" id="JASWER010000007">
    <property type="protein sequence ID" value="MDL5377150.1"/>
    <property type="molecule type" value="Genomic_DNA"/>
</dbReference>
<keyword evidence="7" id="KW-1278">Translocase</keyword>
<keyword evidence="4" id="KW-1003">Cell membrane</keyword>
<evidence type="ECO:0000313" key="10">
    <source>
        <dbReference type="EMBL" id="MDL5377150.1"/>
    </source>
</evidence>
<dbReference type="CDD" id="cd03225">
    <property type="entry name" value="ABC_cobalt_CbiO_domain1"/>
    <property type="match status" value="2"/>
</dbReference>
<dbReference type="InterPro" id="IPR050095">
    <property type="entry name" value="ECF_ABC_transporter_ATP-bd"/>
</dbReference>
<feature type="domain" description="ABC transporter" evidence="9">
    <location>
        <begin position="2"/>
        <end position="239"/>
    </location>
</feature>
<keyword evidence="3" id="KW-0813">Transport</keyword>
<dbReference type="SUPFAM" id="SSF52540">
    <property type="entry name" value="P-loop containing nucleoside triphosphate hydrolases"/>
    <property type="match status" value="2"/>
</dbReference>
<keyword evidence="8" id="KW-0472">Membrane</keyword>
<dbReference type="InterPro" id="IPR027417">
    <property type="entry name" value="P-loop_NTPase"/>
</dbReference>
<evidence type="ECO:0000313" key="11">
    <source>
        <dbReference type="Proteomes" id="UP001230807"/>
    </source>
</evidence>
<evidence type="ECO:0000259" key="9">
    <source>
        <dbReference type="PROSITE" id="PS50893"/>
    </source>
</evidence>
<name>A0ABT7MPN1_9BACL</name>
<evidence type="ECO:0000256" key="3">
    <source>
        <dbReference type="ARBA" id="ARBA00022448"/>
    </source>
</evidence>
<dbReference type="PROSITE" id="PS50893">
    <property type="entry name" value="ABC_TRANSPORTER_2"/>
    <property type="match status" value="2"/>
</dbReference>
<gene>
    <name evidence="10" type="ORF">QR695_09060</name>
</gene>
<feature type="domain" description="ABC transporter" evidence="9">
    <location>
        <begin position="237"/>
        <end position="439"/>
    </location>
</feature>
<evidence type="ECO:0000256" key="1">
    <source>
        <dbReference type="ARBA" id="ARBA00004202"/>
    </source>
</evidence>
<protein>
    <submittedName>
        <fullName evidence="10">ATP-binding cassette domain-containing protein</fullName>
    </submittedName>
</protein>
<evidence type="ECO:0000256" key="5">
    <source>
        <dbReference type="ARBA" id="ARBA00022741"/>
    </source>
</evidence>
<dbReference type="InterPro" id="IPR015856">
    <property type="entry name" value="ABC_transpr_CbiO/EcfA_su"/>
</dbReference>
<dbReference type="Gene3D" id="3.40.50.300">
    <property type="entry name" value="P-loop containing nucleotide triphosphate hydrolases"/>
    <property type="match status" value="2"/>
</dbReference>
<comment type="subcellular location">
    <subcellularLocation>
        <location evidence="1">Cell membrane</location>
        <topology evidence="1">Peripheral membrane protein</topology>
    </subcellularLocation>
</comment>
<dbReference type="Proteomes" id="UP001230807">
    <property type="component" value="Unassembled WGS sequence"/>
</dbReference>
<accession>A0ABT7MPN1</accession>
<dbReference type="SMART" id="SM00382">
    <property type="entry name" value="AAA"/>
    <property type="match status" value="2"/>
</dbReference>
<evidence type="ECO:0000256" key="8">
    <source>
        <dbReference type="ARBA" id="ARBA00023136"/>
    </source>
</evidence>
<dbReference type="InterPro" id="IPR003593">
    <property type="entry name" value="AAA+_ATPase"/>
</dbReference>
<dbReference type="PANTHER" id="PTHR43553:SF19">
    <property type="entry name" value="HMP_THIAMINE IMPORT ATP-BINDING PROTEIN YKOD-RELATED"/>
    <property type="match status" value="1"/>
</dbReference>
<dbReference type="Pfam" id="PF00005">
    <property type="entry name" value="ABC_tran"/>
    <property type="match status" value="2"/>
</dbReference>
<reference evidence="10 11" key="1">
    <citation type="submission" date="2023-06" db="EMBL/GenBank/DDBJ databases">
        <title>Influencing factors and mechanism of Cr(VI) reduction by facultative anaerobic Exiguobacterium sp. PY14.</title>
        <authorList>
            <person name="Zou L."/>
        </authorList>
    </citation>
    <scope>NUCLEOTIDE SEQUENCE [LARGE SCALE GENOMIC DNA]</scope>
    <source>
        <strain evidence="10 11">PY14</strain>
    </source>
</reference>
<dbReference type="PROSITE" id="PS00211">
    <property type="entry name" value="ABC_TRANSPORTER_1"/>
    <property type="match status" value="1"/>
</dbReference>
<comment type="similarity">
    <text evidence="2">Belongs to the ABC transporter superfamily.</text>
</comment>
<evidence type="ECO:0000256" key="7">
    <source>
        <dbReference type="ARBA" id="ARBA00022967"/>
    </source>
</evidence>
<evidence type="ECO:0000256" key="2">
    <source>
        <dbReference type="ARBA" id="ARBA00005417"/>
    </source>
</evidence>
<organism evidence="10 11">
    <name type="scientific">Exiguobacterium mexicanum</name>
    <dbReference type="NCBI Taxonomy" id="340146"/>
    <lineage>
        <taxon>Bacteria</taxon>
        <taxon>Bacillati</taxon>
        <taxon>Bacillota</taxon>
        <taxon>Bacilli</taxon>
        <taxon>Bacillales</taxon>
        <taxon>Bacillales Family XII. Incertae Sedis</taxon>
        <taxon>Exiguobacterium</taxon>
    </lineage>
</organism>
<dbReference type="PANTHER" id="PTHR43553">
    <property type="entry name" value="HEAVY METAL TRANSPORTER"/>
    <property type="match status" value="1"/>
</dbReference>
<evidence type="ECO:0000256" key="6">
    <source>
        <dbReference type="ARBA" id="ARBA00022840"/>
    </source>
</evidence>
<dbReference type="RefSeq" id="WP_214720181.1">
    <property type="nucleotide sequence ID" value="NZ_CP183077.1"/>
</dbReference>
<keyword evidence="5" id="KW-0547">Nucleotide-binding</keyword>
<proteinExistence type="inferred from homology"/>
<keyword evidence="6 10" id="KW-0067">ATP-binding</keyword>
<dbReference type="InterPro" id="IPR017871">
    <property type="entry name" value="ABC_transporter-like_CS"/>
</dbReference>
<sequence length="442" mass="49747">MVEAEQLAFRYPDKQREVLTDITLQLTAGRTLITGASGSGKSTLFSLMNRLYPDNCDGIVTGKLHLFDRSYDTYTAGEVNRRVGTVFQDPDSQFVMQTVEEELIFTLENFAVARDEMMARVATILAELQLTDYRDRVIHDLSGGEKQQIAVACALIGKPEWLLLDEPLAHLDPETSTRFVQWLDNVAQTVNVVVIEHRPFLWGGFFDREVELVNGRINYDGPFVARPDYTFSPVKVTQGNTVLFHVPQLKRITFKLAASELTVAEGDLIAVLGRNGSGKSTWLKSLAREHQEVGLVPQSPARLFITSDVTRELAYGHNRPIEDIMNRLGLGPFRNDHPLSLSHGQKRRLAIGVMMLSNKRLIAFDEPTAGQDEISLRALYELMVERTRAGQTVLFVTHDLSFARIANTYYLMREGYLSGPYDASLWNETELLQAHGLLLEES</sequence>
<evidence type="ECO:0000256" key="4">
    <source>
        <dbReference type="ARBA" id="ARBA00022475"/>
    </source>
</evidence>
<dbReference type="InterPro" id="IPR003439">
    <property type="entry name" value="ABC_transporter-like_ATP-bd"/>
</dbReference>
<dbReference type="GO" id="GO:0005524">
    <property type="term" value="F:ATP binding"/>
    <property type="evidence" value="ECO:0007669"/>
    <property type="project" value="UniProtKB-KW"/>
</dbReference>
<keyword evidence="11" id="KW-1185">Reference proteome</keyword>
<comment type="caution">
    <text evidence="10">The sequence shown here is derived from an EMBL/GenBank/DDBJ whole genome shotgun (WGS) entry which is preliminary data.</text>
</comment>